<organism evidence="2 3">
    <name type="scientific">Lichtheimia ornata</name>
    <dbReference type="NCBI Taxonomy" id="688661"/>
    <lineage>
        <taxon>Eukaryota</taxon>
        <taxon>Fungi</taxon>
        <taxon>Fungi incertae sedis</taxon>
        <taxon>Mucoromycota</taxon>
        <taxon>Mucoromycotina</taxon>
        <taxon>Mucoromycetes</taxon>
        <taxon>Mucorales</taxon>
        <taxon>Lichtheimiaceae</taxon>
        <taxon>Lichtheimia</taxon>
    </lineage>
</organism>
<reference evidence="2 3" key="1">
    <citation type="submission" date="2023-03" db="EMBL/GenBank/DDBJ databases">
        <title>Genome sequence of Lichtheimia ornata CBS 291.66.</title>
        <authorList>
            <person name="Mohabir J.T."/>
            <person name="Shea T.P."/>
            <person name="Kurbessoian T."/>
            <person name="Berby B."/>
            <person name="Fontaine J."/>
            <person name="Livny J."/>
            <person name="Gnirke A."/>
            <person name="Stajich J.E."/>
            <person name="Cuomo C.A."/>
        </authorList>
    </citation>
    <scope>NUCLEOTIDE SEQUENCE [LARGE SCALE GENOMIC DNA]</scope>
    <source>
        <strain evidence="2">CBS 291.66</strain>
    </source>
</reference>
<gene>
    <name evidence="2" type="ORF">O0I10_006266</name>
</gene>
<evidence type="ECO:0000256" key="1">
    <source>
        <dbReference type="PROSITE-ProRule" id="PRU00339"/>
    </source>
</evidence>
<name>A0AAD7XXC6_9FUNG</name>
<evidence type="ECO:0000313" key="2">
    <source>
        <dbReference type="EMBL" id="KAJ8657995.1"/>
    </source>
</evidence>
<accession>A0AAD7XXC6</accession>
<dbReference type="InterPro" id="IPR011990">
    <property type="entry name" value="TPR-like_helical_dom_sf"/>
</dbReference>
<proteinExistence type="predicted"/>
<comment type="caution">
    <text evidence="2">The sequence shown here is derived from an EMBL/GenBank/DDBJ whole genome shotgun (WGS) entry which is preliminary data.</text>
</comment>
<keyword evidence="3" id="KW-1185">Reference proteome</keyword>
<dbReference type="SUPFAM" id="SSF48452">
    <property type="entry name" value="TPR-like"/>
    <property type="match status" value="1"/>
</dbReference>
<sequence length="652" mass="73728">MNPIYDTNVSPVHSIASSVQQRDTSILATTKAVDQLACQFMAKLNERATAFANGANFDLALRDAALIRVITPTSSLGYLKAGTIYHQQGRQQEAASMYEKGLAMVPSSDECYADLQMGHANATNAGNKRVDFITQLPFEIVASAILRLLFDECMEADTPCPYLYVSRTWRERKLVCNNLSFHHEELHEGHPGHMRELKRFSHHVKTLSMESGWMDVLENSLSIFDTCKFPNLTKLTIKYYGYWAGDVTYALEAVSQTVTDLYLYTEEHQTPDIHLTIVLDLCPRLVSLNLTAWDILDLTEQYPTLTHLTMNILCERLSHDTMINLLSHLPSLVLFDIYRVPDIQFLTSVRQYCPHMKLLMCGGHHIFHHDNYNRHGEGLQKLCLGSIDNDEPYDGADLIPLLHDNHQSLEHIILVGGITMEEGDLESSLEFNRLEELEVDACNDDLAILAIWIIHRSSHLHRVKICNHVGIDDDDLYNAMKGLKDLRMLSARTFECHSTWFGNLLEYHVQLGQDSPLKELTVAMDDHVSTFPWMDAIAGLRSLQKLVVSTSGIESSSAYFSTIATITKGCPSLSYLELDFGRNPAPEGFISQINDRPTLECLHVHASSISARDIIRLLSFANLKNVIIIAPVEDYLMDLLRKHIPHVEQQPR</sequence>
<dbReference type="PROSITE" id="PS50005">
    <property type="entry name" value="TPR"/>
    <property type="match status" value="1"/>
</dbReference>
<dbReference type="Proteomes" id="UP001234581">
    <property type="component" value="Unassembled WGS sequence"/>
</dbReference>
<dbReference type="GeneID" id="83213677"/>
<dbReference type="InterPro" id="IPR032675">
    <property type="entry name" value="LRR_dom_sf"/>
</dbReference>
<evidence type="ECO:0000313" key="3">
    <source>
        <dbReference type="Proteomes" id="UP001234581"/>
    </source>
</evidence>
<dbReference type="AlphaFoldDB" id="A0AAD7XXC6"/>
<feature type="repeat" description="TPR" evidence="1">
    <location>
        <begin position="75"/>
        <end position="108"/>
    </location>
</feature>
<dbReference type="SUPFAM" id="SSF52058">
    <property type="entry name" value="L domain-like"/>
    <property type="match status" value="1"/>
</dbReference>
<dbReference type="EMBL" id="JARTCD010000027">
    <property type="protein sequence ID" value="KAJ8657995.1"/>
    <property type="molecule type" value="Genomic_DNA"/>
</dbReference>
<protein>
    <submittedName>
        <fullName evidence="2">Uncharacterized protein</fullName>
    </submittedName>
</protein>
<dbReference type="Gene3D" id="3.80.10.10">
    <property type="entry name" value="Ribonuclease Inhibitor"/>
    <property type="match status" value="1"/>
</dbReference>
<dbReference type="RefSeq" id="XP_058342908.1">
    <property type="nucleotide sequence ID" value="XM_058486296.1"/>
</dbReference>
<dbReference type="InterPro" id="IPR019734">
    <property type="entry name" value="TPR_rpt"/>
</dbReference>
<dbReference type="Gene3D" id="1.25.40.10">
    <property type="entry name" value="Tetratricopeptide repeat domain"/>
    <property type="match status" value="1"/>
</dbReference>
<keyword evidence="1" id="KW-0802">TPR repeat</keyword>